<name>G0V2J8_TRYCI</name>
<proteinExistence type="inferred from homology"/>
<dbReference type="VEuPathDB" id="TriTrypDB:TcIL3000.11.13760"/>
<evidence type="ECO:0000256" key="2">
    <source>
        <dbReference type="SAM" id="MobiDB-lite"/>
    </source>
</evidence>
<evidence type="ECO:0000256" key="1">
    <source>
        <dbReference type="ARBA" id="ARBA00008601"/>
    </source>
</evidence>
<evidence type="ECO:0000313" key="3">
    <source>
        <dbReference type="EMBL" id="CCC95870.1"/>
    </source>
</evidence>
<protein>
    <submittedName>
        <fullName evidence="3">Uncharacterized protein TCIL3000_11_13760</fullName>
    </submittedName>
</protein>
<dbReference type="AlphaFoldDB" id="G0V2J8"/>
<feature type="region of interest" description="Disordered" evidence="2">
    <location>
        <begin position="1"/>
        <end position="35"/>
    </location>
</feature>
<reference evidence="3" key="1">
    <citation type="journal article" date="2012" name="Proc. Natl. Acad. Sci. U.S.A.">
        <title>Antigenic diversity is generated by distinct evolutionary mechanisms in African trypanosome species.</title>
        <authorList>
            <person name="Jackson A.P."/>
            <person name="Berry A."/>
            <person name="Aslett M."/>
            <person name="Allison H.C."/>
            <person name="Burton P."/>
            <person name="Vavrova-Anderson J."/>
            <person name="Brown R."/>
            <person name="Browne H."/>
            <person name="Corton N."/>
            <person name="Hauser H."/>
            <person name="Gamble J."/>
            <person name="Gilderthorp R."/>
            <person name="Marcello L."/>
            <person name="McQuillan J."/>
            <person name="Otto T.D."/>
            <person name="Quail M.A."/>
            <person name="Sanders M.J."/>
            <person name="van Tonder A."/>
            <person name="Ginger M.L."/>
            <person name="Field M.C."/>
            <person name="Barry J.D."/>
            <person name="Hertz-Fowler C."/>
            <person name="Berriman M."/>
        </authorList>
    </citation>
    <scope>NUCLEOTIDE SEQUENCE</scope>
    <source>
        <strain evidence="3">IL3000</strain>
    </source>
</reference>
<accession>G0V2J8</accession>
<dbReference type="PANTHER" id="PTHR45848">
    <property type="entry name" value="DUAL SPECIFICITY PROTEIN PHOSPHATASE 12 FAMILY MEMBER"/>
    <property type="match status" value="1"/>
</dbReference>
<gene>
    <name evidence="3" type="ORF">TCIL3000_11_13760</name>
</gene>
<feature type="compositionally biased region" description="Basic and acidic residues" evidence="2">
    <location>
        <begin position="15"/>
        <end position="28"/>
    </location>
</feature>
<comment type="similarity">
    <text evidence="1">Belongs to the protein-tyrosine phosphatase family. Non-receptor class dual specificity subfamily.</text>
</comment>
<organism evidence="3">
    <name type="scientific">Trypanosoma congolense (strain IL3000)</name>
    <dbReference type="NCBI Taxonomy" id="1068625"/>
    <lineage>
        <taxon>Eukaryota</taxon>
        <taxon>Discoba</taxon>
        <taxon>Euglenozoa</taxon>
        <taxon>Kinetoplastea</taxon>
        <taxon>Metakinetoplastina</taxon>
        <taxon>Trypanosomatida</taxon>
        <taxon>Trypanosomatidae</taxon>
        <taxon>Trypanosoma</taxon>
        <taxon>Nannomonas</taxon>
    </lineage>
</organism>
<dbReference type="EMBL" id="HE575324">
    <property type="protein sequence ID" value="CCC95870.1"/>
    <property type="molecule type" value="Genomic_DNA"/>
</dbReference>
<sequence length="172" mass="18681">MEMYNGSGRCATSPDDSHLTNTNDDRDGGGGAQALETSGDHQYVYSCRMCRHVLFTQGEIVPHGADFGSENPKAFGRRGRKNQTHDSSANTCTSYFLNPDVSTWVAAESREVHLESSGTEVLPDTIYCPNSSCSAKIGAQSWVGSQCSCGIWVTPAFRIHSRAVDKLLVRSL</sequence>